<sequence>MYDRLFRHISRLVELTDDEFAFLKTLFIPKKLRRKQFLLQEGDIDKYIAFVDKGLLRVYTVDEKGVEHIVQFAPEGWWASDLYSYLTGEPARYNIEALEDAELLLLDQASNERMVQVVTKMERYLRLILQNNYVATHRRLVNSLSQSAEEKYREFVQRYPDIVQRVPQHMIASYLGITPAFLSRIRGRKPSDA</sequence>
<dbReference type="Gene3D" id="2.60.120.10">
    <property type="entry name" value="Jelly Rolls"/>
    <property type="match status" value="1"/>
</dbReference>
<organism evidence="2 3">
    <name type="scientific">Larkinella rosea</name>
    <dbReference type="NCBI Taxonomy" id="2025312"/>
    <lineage>
        <taxon>Bacteria</taxon>
        <taxon>Pseudomonadati</taxon>
        <taxon>Bacteroidota</taxon>
        <taxon>Cytophagia</taxon>
        <taxon>Cytophagales</taxon>
        <taxon>Spirosomataceae</taxon>
        <taxon>Larkinella</taxon>
    </lineage>
</organism>
<feature type="domain" description="Cyclic nucleotide-binding" evidence="1">
    <location>
        <begin position="11"/>
        <end position="115"/>
    </location>
</feature>
<protein>
    <submittedName>
        <fullName evidence="2">Crp/Fnr family transcriptional regulator</fullName>
    </submittedName>
</protein>
<evidence type="ECO:0000313" key="2">
    <source>
        <dbReference type="EMBL" id="RRB02487.1"/>
    </source>
</evidence>
<dbReference type="EMBL" id="RQJO01000009">
    <property type="protein sequence ID" value="RRB02487.1"/>
    <property type="molecule type" value="Genomic_DNA"/>
</dbReference>
<dbReference type="RefSeq" id="WP_124876651.1">
    <property type="nucleotide sequence ID" value="NZ_RQJO01000009.1"/>
</dbReference>
<gene>
    <name evidence="2" type="ORF">EHT25_18700</name>
</gene>
<dbReference type="InterPro" id="IPR018490">
    <property type="entry name" value="cNMP-bd_dom_sf"/>
</dbReference>
<dbReference type="Proteomes" id="UP000271925">
    <property type="component" value="Unassembled WGS sequence"/>
</dbReference>
<dbReference type="OrthoDB" id="1933280at2"/>
<dbReference type="Pfam" id="PF00027">
    <property type="entry name" value="cNMP_binding"/>
    <property type="match status" value="1"/>
</dbReference>
<evidence type="ECO:0000259" key="1">
    <source>
        <dbReference type="PROSITE" id="PS50042"/>
    </source>
</evidence>
<proteinExistence type="predicted"/>
<accession>A0A3P1BN26</accession>
<keyword evidence="3" id="KW-1185">Reference proteome</keyword>
<dbReference type="SUPFAM" id="SSF51206">
    <property type="entry name" value="cAMP-binding domain-like"/>
    <property type="match status" value="1"/>
</dbReference>
<dbReference type="PROSITE" id="PS50042">
    <property type="entry name" value="CNMP_BINDING_3"/>
    <property type="match status" value="1"/>
</dbReference>
<name>A0A3P1BN26_9BACT</name>
<reference evidence="2 3" key="1">
    <citation type="submission" date="2018-11" db="EMBL/GenBank/DDBJ databases">
        <authorList>
            <person name="Zhou Z."/>
            <person name="Wang G."/>
        </authorList>
    </citation>
    <scope>NUCLEOTIDE SEQUENCE [LARGE SCALE GENOMIC DNA]</scope>
    <source>
        <strain evidence="2 3">KCTC52004</strain>
    </source>
</reference>
<dbReference type="InterPro" id="IPR014710">
    <property type="entry name" value="RmlC-like_jellyroll"/>
</dbReference>
<dbReference type="InterPro" id="IPR000595">
    <property type="entry name" value="cNMP-bd_dom"/>
</dbReference>
<dbReference type="AlphaFoldDB" id="A0A3P1BN26"/>
<evidence type="ECO:0000313" key="3">
    <source>
        <dbReference type="Proteomes" id="UP000271925"/>
    </source>
</evidence>
<comment type="caution">
    <text evidence="2">The sequence shown here is derived from an EMBL/GenBank/DDBJ whole genome shotgun (WGS) entry which is preliminary data.</text>
</comment>